<sequence>MASVLPSKIAIITGSARGIGKAIASRLARDGFKVVLNDIPANQKLLDDAVKELKLSTKNSNIIGITADVSDRKQVESMVNQAIKDLNAPLGVMVANAGISLIKKIVDSTDEEIDLLFKVNFKGAINCYTAAAKVMIDQGEGGSIIGACSIAGHRGMDSLGVYCATKFALKGLTQSSALEWACHNIRVNTYCPGIVATDMWEKIDNDLNAMNNKPKGSAMESYSNTIPLGRNSRPQDMEGLVSFLASDNSAYITGQAINVDGGMVMN</sequence>
<dbReference type="GO" id="GO:0006633">
    <property type="term" value="P:fatty acid biosynthetic process"/>
    <property type="evidence" value="ECO:0007669"/>
    <property type="project" value="TreeGrafter"/>
</dbReference>
<keyword evidence="4" id="KW-1185">Reference proteome</keyword>
<protein>
    <submittedName>
        <fullName evidence="3">NAD(P)-binding protein</fullName>
    </submittedName>
</protein>
<evidence type="ECO:0000313" key="4">
    <source>
        <dbReference type="Proteomes" id="UP000095009"/>
    </source>
</evidence>
<dbReference type="SUPFAM" id="SSF51735">
    <property type="entry name" value="NAD(P)-binding Rossmann-fold domains"/>
    <property type="match status" value="1"/>
</dbReference>
<dbReference type="GO" id="GO:0048038">
    <property type="term" value="F:quinone binding"/>
    <property type="evidence" value="ECO:0007669"/>
    <property type="project" value="TreeGrafter"/>
</dbReference>
<comment type="similarity">
    <text evidence="1">Belongs to the short-chain dehydrogenases/reductases (SDR) family.</text>
</comment>
<dbReference type="STRING" id="857566.A0A1E3PJX9"/>
<evidence type="ECO:0000256" key="2">
    <source>
        <dbReference type="ARBA" id="ARBA00022857"/>
    </source>
</evidence>
<evidence type="ECO:0000256" key="1">
    <source>
        <dbReference type="ARBA" id="ARBA00006484"/>
    </source>
</evidence>
<keyword evidence="2" id="KW-0521">NADP</keyword>
<dbReference type="PANTHER" id="PTHR42760">
    <property type="entry name" value="SHORT-CHAIN DEHYDROGENASES/REDUCTASES FAMILY MEMBER"/>
    <property type="match status" value="1"/>
</dbReference>
<name>A0A1E3PJX9_9ASCO</name>
<dbReference type="FunFam" id="3.40.50.720:FF:000084">
    <property type="entry name" value="Short-chain dehydrogenase reductase"/>
    <property type="match status" value="1"/>
</dbReference>
<dbReference type="InterPro" id="IPR036291">
    <property type="entry name" value="NAD(P)-bd_dom_sf"/>
</dbReference>
<dbReference type="Gene3D" id="3.40.50.720">
    <property type="entry name" value="NAD(P)-binding Rossmann-like Domain"/>
    <property type="match status" value="1"/>
</dbReference>
<reference evidence="3 4" key="1">
    <citation type="journal article" date="2016" name="Proc. Natl. Acad. Sci. U.S.A.">
        <title>Comparative genomics of biotechnologically important yeasts.</title>
        <authorList>
            <person name="Riley R."/>
            <person name="Haridas S."/>
            <person name="Wolfe K.H."/>
            <person name="Lopes M.R."/>
            <person name="Hittinger C.T."/>
            <person name="Goeker M."/>
            <person name="Salamov A.A."/>
            <person name="Wisecaver J.H."/>
            <person name="Long T.M."/>
            <person name="Calvey C.H."/>
            <person name="Aerts A.L."/>
            <person name="Barry K.W."/>
            <person name="Choi C."/>
            <person name="Clum A."/>
            <person name="Coughlan A.Y."/>
            <person name="Deshpande S."/>
            <person name="Douglass A.P."/>
            <person name="Hanson S.J."/>
            <person name="Klenk H.-P."/>
            <person name="LaButti K.M."/>
            <person name="Lapidus A."/>
            <person name="Lindquist E.A."/>
            <person name="Lipzen A.M."/>
            <person name="Meier-Kolthoff J.P."/>
            <person name="Ohm R.A."/>
            <person name="Otillar R.P."/>
            <person name="Pangilinan J.L."/>
            <person name="Peng Y."/>
            <person name="Rokas A."/>
            <person name="Rosa C.A."/>
            <person name="Scheuner C."/>
            <person name="Sibirny A.A."/>
            <person name="Slot J.C."/>
            <person name="Stielow J.B."/>
            <person name="Sun H."/>
            <person name="Kurtzman C.P."/>
            <person name="Blackwell M."/>
            <person name="Grigoriev I.V."/>
            <person name="Jeffries T.W."/>
        </authorList>
    </citation>
    <scope>NUCLEOTIDE SEQUENCE [LARGE SCALE GENOMIC DNA]</scope>
    <source>
        <strain evidence="3 4">DSM 6958</strain>
    </source>
</reference>
<dbReference type="Proteomes" id="UP000095009">
    <property type="component" value="Unassembled WGS sequence"/>
</dbReference>
<proteinExistence type="inferred from homology"/>
<gene>
    <name evidence="3" type="ORF">NADFUDRAFT_50895</name>
</gene>
<dbReference type="Pfam" id="PF13561">
    <property type="entry name" value="adh_short_C2"/>
    <property type="match status" value="1"/>
</dbReference>
<organism evidence="3 4">
    <name type="scientific">Nadsonia fulvescens var. elongata DSM 6958</name>
    <dbReference type="NCBI Taxonomy" id="857566"/>
    <lineage>
        <taxon>Eukaryota</taxon>
        <taxon>Fungi</taxon>
        <taxon>Dikarya</taxon>
        <taxon>Ascomycota</taxon>
        <taxon>Saccharomycotina</taxon>
        <taxon>Dipodascomycetes</taxon>
        <taxon>Dipodascales</taxon>
        <taxon>Dipodascales incertae sedis</taxon>
        <taxon>Nadsonia</taxon>
    </lineage>
</organism>
<evidence type="ECO:0000313" key="3">
    <source>
        <dbReference type="EMBL" id="ODQ65610.1"/>
    </source>
</evidence>
<dbReference type="PANTHER" id="PTHR42760:SF121">
    <property type="entry name" value="3-OXOACYL-(ACYL-CARRIER-PROTEIN) REDUCTASE"/>
    <property type="match status" value="1"/>
</dbReference>
<dbReference type="EMBL" id="KV454409">
    <property type="protein sequence ID" value="ODQ65610.1"/>
    <property type="molecule type" value="Genomic_DNA"/>
</dbReference>
<dbReference type="GO" id="GO:0016616">
    <property type="term" value="F:oxidoreductase activity, acting on the CH-OH group of donors, NAD or NADP as acceptor"/>
    <property type="evidence" value="ECO:0007669"/>
    <property type="project" value="TreeGrafter"/>
</dbReference>
<dbReference type="PRINTS" id="PR00080">
    <property type="entry name" value="SDRFAMILY"/>
</dbReference>
<dbReference type="PRINTS" id="PR00081">
    <property type="entry name" value="GDHRDH"/>
</dbReference>
<dbReference type="InterPro" id="IPR002347">
    <property type="entry name" value="SDR_fam"/>
</dbReference>
<accession>A0A1E3PJX9</accession>
<dbReference type="OrthoDB" id="47007at2759"/>
<dbReference type="AlphaFoldDB" id="A0A1E3PJX9"/>